<keyword evidence="4" id="KW-0444">Lipid biosynthesis</keyword>
<evidence type="ECO:0000256" key="4">
    <source>
        <dbReference type="ARBA" id="ARBA00022516"/>
    </source>
</evidence>
<organism evidence="15 16">
    <name type="scientific">Blepharisma stoltei</name>
    <dbReference type="NCBI Taxonomy" id="1481888"/>
    <lineage>
        <taxon>Eukaryota</taxon>
        <taxon>Sar</taxon>
        <taxon>Alveolata</taxon>
        <taxon>Ciliophora</taxon>
        <taxon>Postciliodesmatophora</taxon>
        <taxon>Heterotrichea</taxon>
        <taxon>Heterotrichida</taxon>
        <taxon>Blepharismidae</taxon>
        <taxon>Blepharisma</taxon>
    </lineage>
</organism>
<protein>
    <recommendedName>
        <fullName evidence="3">Glycerophosphocholine acyltransferase 1</fullName>
    </recommendedName>
</protein>
<evidence type="ECO:0000313" key="15">
    <source>
        <dbReference type="EMBL" id="CAG9319928.1"/>
    </source>
</evidence>
<keyword evidence="6 14" id="KW-0812">Transmembrane</keyword>
<evidence type="ECO:0000256" key="12">
    <source>
        <dbReference type="ARBA" id="ARBA00023315"/>
    </source>
</evidence>
<evidence type="ECO:0000256" key="2">
    <source>
        <dbReference type="ARBA" id="ARBA00006675"/>
    </source>
</evidence>
<dbReference type="AlphaFoldDB" id="A0AAU9IYG8"/>
<evidence type="ECO:0000256" key="8">
    <source>
        <dbReference type="ARBA" id="ARBA00023098"/>
    </source>
</evidence>
<evidence type="ECO:0000256" key="11">
    <source>
        <dbReference type="ARBA" id="ARBA00023264"/>
    </source>
</evidence>
<keyword evidence="11" id="KW-1208">Phospholipid metabolism</keyword>
<evidence type="ECO:0000256" key="6">
    <source>
        <dbReference type="ARBA" id="ARBA00022692"/>
    </source>
</evidence>
<dbReference type="Proteomes" id="UP001162131">
    <property type="component" value="Unassembled WGS sequence"/>
</dbReference>
<accession>A0AAU9IYG8</accession>
<evidence type="ECO:0000256" key="7">
    <source>
        <dbReference type="ARBA" id="ARBA00022989"/>
    </source>
</evidence>
<sequence>MNNSAEDKNSVQDGKQEQPSDGLSYTESLVSFWKEGSSISEHISKLQSERSGSFDVLEEGRSSIEEITSKFKAIIKKVTDPKEKASLLLDMNKIITKVKAKAYDSEFIRKRDKLAYVFFTLRLILGTYLLGRWPCYYPWFHVISALIMIPARFFYFRSLRYHYFLLDFCYWANLIIVLYLSVYRDNQILYNVALAFSTGPLLASVPIFNNAIVFHSLDKITSNFIHLSPSIALWSLRTDSCSANIEPLPFLDYYFYAVAFYSTWVIPYTLIVFKFTFERCKRKDNLTLYSWMMEDKESNYYNYGGKFGEKYRPLMFVSHHAIINILLLGVAYLALTHFYIHTAFIGVILLSSLWNAANYYIEFFSRKYVSDLEKLEALKAKLE</sequence>
<keyword evidence="7 14" id="KW-1133">Transmembrane helix</keyword>
<dbReference type="PANTHER" id="PTHR31201:SF1">
    <property type="entry name" value="GLYCEROPHOSPHOCHOLINE ACYLTRANSFERASE 1"/>
    <property type="match status" value="1"/>
</dbReference>
<evidence type="ECO:0000256" key="9">
    <source>
        <dbReference type="ARBA" id="ARBA00023136"/>
    </source>
</evidence>
<comment type="caution">
    <text evidence="15">The sequence shown here is derived from an EMBL/GenBank/DDBJ whole genome shotgun (WGS) entry which is preliminary data.</text>
</comment>
<evidence type="ECO:0000256" key="13">
    <source>
        <dbReference type="SAM" id="MobiDB-lite"/>
    </source>
</evidence>
<dbReference type="Pfam" id="PF10998">
    <property type="entry name" value="DUF2838"/>
    <property type="match status" value="1"/>
</dbReference>
<comment type="similarity">
    <text evidence="2">Belongs to the GPC1 family.</text>
</comment>
<name>A0AAU9IYG8_9CILI</name>
<keyword evidence="8" id="KW-0443">Lipid metabolism</keyword>
<dbReference type="GO" id="GO:0006656">
    <property type="term" value="P:phosphatidylcholine biosynthetic process"/>
    <property type="evidence" value="ECO:0007669"/>
    <property type="project" value="TreeGrafter"/>
</dbReference>
<reference evidence="15" key="1">
    <citation type="submission" date="2021-09" db="EMBL/GenBank/DDBJ databases">
        <authorList>
            <consortium name="AG Swart"/>
            <person name="Singh M."/>
            <person name="Singh A."/>
            <person name="Seah K."/>
            <person name="Emmerich C."/>
        </authorList>
    </citation>
    <scope>NUCLEOTIDE SEQUENCE</scope>
    <source>
        <strain evidence="15">ATCC30299</strain>
    </source>
</reference>
<feature type="transmembrane region" description="Helical" evidence="14">
    <location>
        <begin position="188"/>
        <end position="208"/>
    </location>
</feature>
<dbReference type="PANTHER" id="PTHR31201">
    <property type="entry name" value="OS01G0585100 PROTEIN"/>
    <property type="match status" value="1"/>
</dbReference>
<gene>
    <name evidence="15" type="ORF">BSTOLATCC_MIC25172</name>
</gene>
<evidence type="ECO:0000256" key="3">
    <source>
        <dbReference type="ARBA" id="ARBA00019082"/>
    </source>
</evidence>
<feature type="compositionally biased region" description="Basic and acidic residues" evidence="13">
    <location>
        <begin position="1"/>
        <end position="18"/>
    </location>
</feature>
<feature type="transmembrane region" description="Helical" evidence="14">
    <location>
        <begin position="338"/>
        <end position="357"/>
    </location>
</feature>
<proteinExistence type="inferred from homology"/>
<keyword evidence="9 14" id="KW-0472">Membrane</keyword>
<feature type="transmembrane region" description="Helical" evidence="14">
    <location>
        <begin position="314"/>
        <end position="332"/>
    </location>
</feature>
<keyword evidence="10" id="KW-0594">Phospholipid biosynthesis</keyword>
<evidence type="ECO:0000256" key="5">
    <source>
        <dbReference type="ARBA" id="ARBA00022679"/>
    </source>
</evidence>
<evidence type="ECO:0000256" key="10">
    <source>
        <dbReference type="ARBA" id="ARBA00023209"/>
    </source>
</evidence>
<dbReference type="EMBL" id="CAJZBQ010000024">
    <property type="protein sequence ID" value="CAG9319928.1"/>
    <property type="molecule type" value="Genomic_DNA"/>
</dbReference>
<evidence type="ECO:0000256" key="14">
    <source>
        <dbReference type="SAM" id="Phobius"/>
    </source>
</evidence>
<feature type="transmembrane region" description="Helical" evidence="14">
    <location>
        <begin position="114"/>
        <end position="130"/>
    </location>
</feature>
<keyword evidence="12" id="KW-0012">Acyltransferase</keyword>
<keyword evidence="5" id="KW-0808">Transferase</keyword>
<feature type="region of interest" description="Disordered" evidence="13">
    <location>
        <begin position="1"/>
        <end position="23"/>
    </location>
</feature>
<feature type="transmembrane region" description="Helical" evidence="14">
    <location>
        <begin position="163"/>
        <end position="182"/>
    </location>
</feature>
<keyword evidence="16" id="KW-1185">Reference proteome</keyword>
<feature type="transmembrane region" description="Helical" evidence="14">
    <location>
        <begin position="253"/>
        <end position="273"/>
    </location>
</feature>
<evidence type="ECO:0000256" key="1">
    <source>
        <dbReference type="ARBA" id="ARBA00004141"/>
    </source>
</evidence>
<comment type="subcellular location">
    <subcellularLocation>
        <location evidence="1">Membrane</location>
        <topology evidence="1">Multi-pass membrane protein</topology>
    </subcellularLocation>
</comment>
<dbReference type="GO" id="GO:0016020">
    <property type="term" value="C:membrane"/>
    <property type="evidence" value="ECO:0007669"/>
    <property type="project" value="UniProtKB-SubCell"/>
</dbReference>
<feature type="transmembrane region" description="Helical" evidence="14">
    <location>
        <begin position="136"/>
        <end position="156"/>
    </location>
</feature>
<dbReference type="InterPro" id="IPR021261">
    <property type="entry name" value="GPCAT"/>
</dbReference>
<dbReference type="GO" id="GO:0016746">
    <property type="term" value="F:acyltransferase activity"/>
    <property type="evidence" value="ECO:0007669"/>
    <property type="project" value="UniProtKB-KW"/>
</dbReference>
<feature type="transmembrane region" description="Helical" evidence="14">
    <location>
        <begin position="220"/>
        <end position="237"/>
    </location>
</feature>
<evidence type="ECO:0000313" key="16">
    <source>
        <dbReference type="Proteomes" id="UP001162131"/>
    </source>
</evidence>